<accession>V6KZ95</accession>
<proteinExistence type="predicted"/>
<dbReference type="Proteomes" id="UP000017984">
    <property type="component" value="Chromosome"/>
</dbReference>
<evidence type="ECO:0008006" key="3">
    <source>
        <dbReference type="Google" id="ProtNLM"/>
    </source>
</evidence>
<sequence>MRSSTRIRLIKPADAAPIAAHRVRDVEAYRPWEPGPASRLLHA</sequence>
<evidence type="ECO:0000313" key="2">
    <source>
        <dbReference type="Proteomes" id="UP000017984"/>
    </source>
</evidence>
<protein>
    <recommendedName>
        <fullName evidence="3">GNAT family N-acetyltransferase</fullName>
    </recommendedName>
</protein>
<dbReference type="STRING" id="1352936.M878_00530"/>
<comment type="caution">
    <text evidence="1">The sequence shown here is derived from an EMBL/GenBank/DDBJ whole genome shotgun (WGS) entry which is preliminary data.</text>
</comment>
<gene>
    <name evidence="1" type="ORF">M878_00530</name>
</gene>
<keyword evidence="2" id="KW-1185">Reference proteome</keyword>
<dbReference type="EMBL" id="AWQX01000005">
    <property type="protein sequence ID" value="EST36761.1"/>
    <property type="molecule type" value="Genomic_DNA"/>
</dbReference>
<name>V6KZ95_STRRC</name>
<dbReference type="AlphaFoldDB" id="V6KZ95"/>
<reference evidence="1 2" key="1">
    <citation type="journal article" date="2014" name="Genome Announc.">
        <title>Draft Genome Sequence of Streptomyces roseochromogenes subsp. oscitans DS 12.976, Producer of the Aminocoumarin Antibiotic Clorobiocin.</title>
        <authorList>
            <person name="Ruckert C."/>
            <person name="Kalinowski J."/>
            <person name="Heide L."/>
            <person name="Apel A.K."/>
        </authorList>
    </citation>
    <scope>NUCLEOTIDE SEQUENCE [LARGE SCALE GENOMIC DNA]</scope>
    <source>
        <strain evidence="1 2">DS 12.976</strain>
    </source>
</reference>
<dbReference type="HOGENOM" id="CLU_3240379_0_0_11"/>
<organism evidence="1 2">
    <name type="scientific">Streptomyces roseochromogenus subsp. oscitans DS 12.976</name>
    <dbReference type="NCBI Taxonomy" id="1352936"/>
    <lineage>
        <taxon>Bacteria</taxon>
        <taxon>Bacillati</taxon>
        <taxon>Actinomycetota</taxon>
        <taxon>Actinomycetes</taxon>
        <taxon>Kitasatosporales</taxon>
        <taxon>Streptomycetaceae</taxon>
        <taxon>Streptomyces</taxon>
    </lineage>
</organism>
<evidence type="ECO:0000313" key="1">
    <source>
        <dbReference type="EMBL" id="EST36761.1"/>
    </source>
</evidence>